<dbReference type="GO" id="GO:0016740">
    <property type="term" value="F:transferase activity"/>
    <property type="evidence" value="ECO:0007669"/>
    <property type="project" value="UniProtKB-KW"/>
</dbReference>
<dbReference type="GO" id="GO:0019171">
    <property type="term" value="F:(3R)-hydroxyacyl-[acyl-carrier-protein] dehydratase activity"/>
    <property type="evidence" value="ECO:0007669"/>
    <property type="project" value="TreeGrafter"/>
</dbReference>
<keyword evidence="1" id="KW-0808">Transferase</keyword>
<dbReference type="PATRIC" id="fig|552518.3.peg.1391"/>
<dbReference type="EMBL" id="LAJY01000236">
    <property type="protein sequence ID" value="KJV09670.1"/>
    <property type="molecule type" value="Genomic_DNA"/>
</dbReference>
<accession>A0A0F3ISG0</accession>
<proteinExistence type="predicted"/>
<reference evidence="1 2" key="1">
    <citation type="submission" date="2015-03" db="EMBL/GenBank/DDBJ databases">
        <title>Draft genome sequence of Elstera litoralis.</title>
        <authorList>
            <person name="Rahalkar M.C."/>
            <person name="Dhakephalkar P.K."/>
            <person name="Pore S.D."/>
            <person name="Arora P."/>
            <person name="Kapse N.G."/>
            <person name="Pandit P.S."/>
        </authorList>
    </citation>
    <scope>NUCLEOTIDE SEQUENCE [LARGE SCALE GENOMIC DNA]</scope>
    <source>
        <strain evidence="1 2">Dia-1</strain>
    </source>
</reference>
<evidence type="ECO:0000313" key="1">
    <source>
        <dbReference type="EMBL" id="KJV09670.1"/>
    </source>
</evidence>
<sequence length="123" mass="13247">MLTLGQTATVTRSFSPEDLRGFAAIIGVHSAAFTALPEPLLAALFSYILGVKLPGRGTNYLKQDMQFLKPVSLDETVTATLEITKLRPEKHLCDLLTTLTNAAGETLVTGRALVYIKDVEGAQ</sequence>
<dbReference type="PANTHER" id="PTHR43437:SF3">
    <property type="entry name" value="HYDROXYACYL-THIOESTER DEHYDRATASE TYPE 2, MITOCHONDRIAL"/>
    <property type="match status" value="1"/>
</dbReference>
<dbReference type="PANTHER" id="PTHR43437">
    <property type="entry name" value="HYDROXYACYL-THIOESTER DEHYDRATASE TYPE 2, MITOCHONDRIAL-RELATED"/>
    <property type="match status" value="1"/>
</dbReference>
<name>A0A0F3ISG0_9PROT</name>
<dbReference type="InterPro" id="IPR050965">
    <property type="entry name" value="UPF0336/Enoyl-CoA_hydratase"/>
</dbReference>
<dbReference type="OrthoDB" id="9800237at2"/>
<dbReference type="InterPro" id="IPR029069">
    <property type="entry name" value="HotDog_dom_sf"/>
</dbReference>
<comment type="caution">
    <text evidence="1">The sequence shown here is derived from an EMBL/GenBank/DDBJ whole genome shotgun (WGS) entry which is preliminary data.</text>
</comment>
<dbReference type="Gene3D" id="3.10.129.10">
    <property type="entry name" value="Hotdog Thioesterase"/>
    <property type="match status" value="1"/>
</dbReference>
<protein>
    <submittedName>
        <fullName evidence="1">Phosphate acetyltransferase</fullName>
    </submittedName>
</protein>
<evidence type="ECO:0000313" key="2">
    <source>
        <dbReference type="Proteomes" id="UP000033774"/>
    </source>
</evidence>
<keyword evidence="2" id="KW-1185">Reference proteome</keyword>
<dbReference type="SUPFAM" id="SSF54637">
    <property type="entry name" value="Thioesterase/thiol ester dehydrase-isomerase"/>
    <property type="match status" value="1"/>
</dbReference>
<dbReference type="Proteomes" id="UP000033774">
    <property type="component" value="Unassembled WGS sequence"/>
</dbReference>
<organism evidence="1 2">
    <name type="scientific">Elstera litoralis</name>
    <dbReference type="NCBI Taxonomy" id="552518"/>
    <lineage>
        <taxon>Bacteria</taxon>
        <taxon>Pseudomonadati</taxon>
        <taxon>Pseudomonadota</taxon>
        <taxon>Alphaproteobacteria</taxon>
        <taxon>Rhodospirillales</taxon>
        <taxon>Rhodospirillaceae</taxon>
        <taxon>Elstera</taxon>
    </lineage>
</organism>
<dbReference type="GO" id="GO:0006633">
    <property type="term" value="P:fatty acid biosynthetic process"/>
    <property type="evidence" value="ECO:0007669"/>
    <property type="project" value="TreeGrafter"/>
</dbReference>
<dbReference type="AlphaFoldDB" id="A0A0F3ISG0"/>
<gene>
    <name evidence="1" type="ORF">VZ95_10045</name>
</gene>
<dbReference type="RefSeq" id="WP_045775721.1">
    <property type="nucleotide sequence ID" value="NZ_LAJY01000236.1"/>
</dbReference>